<organism evidence="6 7">
    <name type="scientific">Lysobacter niastensis</name>
    <dbReference type="NCBI Taxonomy" id="380629"/>
    <lineage>
        <taxon>Bacteria</taxon>
        <taxon>Pseudomonadati</taxon>
        <taxon>Pseudomonadota</taxon>
        <taxon>Gammaproteobacteria</taxon>
        <taxon>Lysobacterales</taxon>
        <taxon>Lysobacteraceae</taxon>
        <taxon>Lysobacter</taxon>
    </lineage>
</organism>
<accession>A0ABU1WD43</accession>
<protein>
    <recommendedName>
        <fullName evidence="8">Outer membrane porin, OprD family</fullName>
    </recommendedName>
</protein>
<dbReference type="PANTHER" id="PTHR34596">
    <property type="entry name" value="CHITOPORIN"/>
    <property type="match status" value="1"/>
</dbReference>
<dbReference type="InterPro" id="IPR005318">
    <property type="entry name" value="OM_porin_bac"/>
</dbReference>
<dbReference type="InterPro" id="IPR023614">
    <property type="entry name" value="Porin_dom_sf"/>
</dbReference>
<comment type="caution">
    <text evidence="6">The sequence shown here is derived from an EMBL/GenBank/DDBJ whole genome shotgun (WGS) entry which is preliminary data.</text>
</comment>
<evidence type="ECO:0000256" key="5">
    <source>
        <dbReference type="SAM" id="SignalP"/>
    </source>
</evidence>
<evidence type="ECO:0000313" key="7">
    <source>
        <dbReference type="Proteomes" id="UP001251524"/>
    </source>
</evidence>
<dbReference type="Proteomes" id="UP001251524">
    <property type="component" value="Unassembled WGS sequence"/>
</dbReference>
<feature type="region of interest" description="Disordered" evidence="4">
    <location>
        <begin position="37"/>
        <end position="68"/>
    </location>
</feature>
<evidence type="ECO:0000256" key="3">
    <source>
        <dbReference type="ARBA" id="ARBA00022729"/>
    </source>
</evidence>
<dbReference type="EMBL" id="JAVDVY010000002">
    <property type="protein sequence ID" value="MDR7135272.1"/>
    <property type="molecule type" value="Genomic_DNA"/>
</dbReference>
<dbReference type="Gene3D" id="2.40.160.10">
    <property type="entry name" value="Porin"/>
    <property type="match status" value="1"/>
</dbReference>
<dbReference type="Pfam" id="PF03573">
    <property type="entry name" value="OprD"/>
    <property type="match status" value="1"/>
</dbReference>
<comment type="similarity">
    <text evidence="1">Belongs to the outer membrane porin (Opr) (TC 1.B.25) family.</text>
</comment>
<keyword evidence="7" id="KW-1185">Reference proteome</keyword>
<dbReference type="PANTHER" id="PTHR34596:SF2">
    <property type="entry name" value="CHITOPORIN"/>
    <property type="match status" value="1"/>
</dbReference>
<proteinExistence type="inferred from homology"/>
<keyword evidence="3 5" id="KW-0732">Signal</keyword>
<sequence length="461" mass="51232">MNQYATTKTVMRQAPPVALLATALCLAGLMAVGDAAAQSATPERDQQERDAEESSVEQGQTPLDESFGVRDHREWVRETRRKAWADTAWDVQFRTFYLDRDKFDDTKSESWAIGGSAGFKTGYFRERFAFGATGYTSQRLHGDVDEDGALLLEPGQKGYTVLGQLYGEFLFNEDTHLNFGRLSIDTPYINRNDVRMTPNTFEAITVQGLYGGDEGGSEWRVGAGYFDEIKERNSDEFVSMSVDAGASVERGVYAAGANYKKGPFSLGAIDYYSNDIINIFYTEAKYDIPLAEKKKLKFSLQYSDQDSTGDDLLKGTSFSSHQWGGKGELEAGGGLFTLAYTSTDGDANMQNPWSGYPGYTSVQVEDFNRDGEDAWLARASYNFKSLKGLSVYGLYVDGSSPDDPTQFAKEEYDLNLQFAPPEGVLKGLLVRVRYANVQQDDPTGSELSDLRFMIYYDPPSL</sequence>
<reference evidence="6 7" key="1">
    <citation type="submission" date="2023-07" db="EMBL/GenBank/DDBJ databases">
        <title>Sorghum-associated microbial communities from plants grown in Nebraska, USA.</title>
        <authorList>
            <person name="Schachtman D."/>
        </authorList>
    </citation>
    <scope>NUCLEOTIDE SEQUENCE [LARGE SCALE GENOMIC DNA]</scope>
    <source>
        <strain evidence="6 7">BE198</strain>
    </source>
</reference>
<feature type="chain" id="PRO_5045685325" description="Outer membrane porin, OprD family" evidence="5">
    <location>
        <begin position="38"/>
        <end position="461"/>
    </location>
</feature>
<evidence type="ECO:0008006" key="8">
    <source>
        <dbReference type="Google" id="ProtNLM"/>
    </source>
</evidence>
<evidence type="ECO:0000256" key="1">
    <source>
        <dbReference type="ARBA" id="ARBA00009075"/>
    </source>
</evidence>
<evidence type="ECO:0000313" key="6">
    <source>
        <dbReference type="EMBL" id="MDR7135272.1"/>
    </source>
</evidence>
<gene>
    <name evidence="6" type="ORF">J2X06_002481</name>
</gene>
<keyword evidence="2" id="KW-0813">Transport</keyword>
<dbReference type="RefSeq" id="WP_310062847.1">
    <property type="nucleotide sequence ID" value="NZ_JAVDVY010000002.1"/>
</dbReference>
<evidence type="ECO:0000256" key="2">
    <source>
        <dbReference type="ARBA" id="ARBA00022448"/>
    </source>
</evidence>
<feature type="signal peptide" evidence="5">
    <location>
        <begin position="1"/>
        <end position="37"/>
    </location>
</feature>
<name>A0ABU1WD43_9GAMM</name>
<evidence type="ECO:0000256" key="4">
    <source>
        <dbReference type="SAM" id="MobiDB-lite"/>
    </source>
</evidence>